<comment type="pathway">
    <text evidence="2 11">Cofactor biosynthesis; (R)-pantothenate biosynthesis; (R)-pantoate from 3-methyl-2-oxobutanoate: step 2/2.</text>
</comment>
<evidence type="ECO:0000313" key="15">
    <source>
        <dbReference type="Proteomes" id="UP000030595"/>
    </source>
</evidence>
<dbReference type="Pfam" id="PF02558">
    <property type="entry name" value="ApbA"/>
    <property type="match status" value="1"/>
</dbReference>
<feature type="domain" description="Ketopantoate reductase C-terminal" evidence="13">
    <location>
        <begin position="173"/>
        <end position="292"/>
    </location>
</feature>
<dbReference type="InterPro" id="IPR013332">
    <property type="entry name" value="KPR_N"/>
</dbReference>
<dbReference type="InterPro" id="IPR050838">
    <property type="entry name" value="Ketopantoate_reductase"/>
</dbReference>
<dbReference type="SUPFAM" id="SSF48179">
    <property type="entry name" value="6-phosphogluconate dehydrogenase C-terminal domain-like"/>
    <property type="match status" value="1"/>
</dbReference>
<evidence type="ECO:0000313" key="14">
    <source>
        <dbReference type="EMBL" id="KGR92171.1"/>
    </source>
</evidence>
<dbReference type="AlphaFoldDB" id="A0A0A3J5G3"/>
<dbReference type="InterPro" id="IPR036291">
    <property type="entry name" value="NAD(P)-bd_dom_sf"/>
</dbReference>
<evidence type="ECO:0000256" key="10">
    <source>
        <dbReference type="ARBA" id="ARBA00048793"/>
    </source>
</evidence>
<keyword evidence="8 11" id="KW-0560">Oxidoreductase</keyword>
<comment type="similarity">
    <text evidence="3 11">Belongs to the ketopantoate reductase family.</text>
</comment>
<dbReference type="NCBIfam" id="TIGR00745">
    <property type="entry name" value="apbA_panE"/>
    <property type="match status" value="1"/>
</dbReference>
<comment type="function">
    <text evidence="1 11">Catalyzes the NADPH-dependent reduction of ketopantoate into pantoic acid.</text>
</comment>
<dbReference type="Proteomes" id="UP000030595">
    <property type="component" value="Unassembled WGS sequence"/>
</dbReference>
<dbReference type="RefSeq" id="WP_036171902.1">
    <property type="nucleotide sequence ID" value="NZ_AVCZ01000002.1"/>
</dbReference>
<dbReference type="Pfam" id="PF08546">
    <property type="entry name" value="ApbA_C"/>
    <property type="match status" value="1"/>
</dbReference>
<dbReference type="PANTHER" id="PTHR43765:SF2">
    <property type="entry name" value="2-DEHYDROPANTOATE 2-REDUCTASE"/>
    <property type="match status" value="1"/>
</dbReference>
<evidence type="ECO:0000256" key="2">
    <source>
        <dbReference type="ARBA" id="ARBA00004994"/>
    </source>
</evidence>
<dbReference type="EMBL" id="JPVQ01000002">
    <property type="protein sequence ID" value="KGR92171.1"/>
    <property type="molecule type" value="Genomic_DNA"/>
</dbReference>
<dbReference type="Gene3D" id="1.10.1040.10">
    <property type="entry name" value="N-(1-d-carboxylethyl)-l-norvaline Dehydrogenase, domain 2"/>
    <property type="match status" value="1"/>
</dbReference>
<dbReference type="GO" id="GO:0015940">
    <property type="term" value="P:pantothenate biosynthetic process"/>
    <property type="evidence" value="ECO:0007669"/>
    <property type="project" value="UniProtKB-UniPathway"/>
</dbReference>
<evidence type="ECO:0000259" key="13">
    <source>
        <dbReference type="Pfam" id="PF08546"/>
    </source>
</evidence>
<feature type="domain" description="Ketopantoate reductase N-terminal" evidence="12">
    <location>
        <begin position="3"/>
        <end position="145"/>
    </location>
</feature>
<dbReference type="GO" id="GO:0050661">
    <property type="term" value="F:NADP binding"/>
    <property type="evidence" value="ECO:0007669"/>
    <property type="project" value="TreeGrafter"/>
</dbReference>
<evidence type="ECO:0000256" key="8">
    <source>
        <dbReference type="ARBA" id="ARBA00023002"/>
    </source>
</evidence>
<evidence type="ECO:0000256" key="9">
    <source>
        <dbReference type="ARBA" id="ARBA00032024"/>
    </source>
</evidence>
<dbReference type="eggNOG" id="COG1893">
    <property type="taxonomic scope" value="Bacteria"/>
</dbReference>
<keyword evidence="6 11" id="KW-0566">Pantothenate biosynthesis</keyword>
<organism evidence="14 15">
    <name type="scientific">Ureibacillus massiliensis 4400831 = CIP 108448 = CCUG 49529</name>
    <dbReference type="NCBI Taxonomy" id="1211035"/>
    <lineage>
        <taxon>Bacteria</taxon>
        <taxon>Bacillati</taxon>
        <taxon>Bacillota</taxon>
        <taxon>Bacilli</taxon>
        <taxon>Bacillales</taxon>
        <taxon>Caryophanaceae</taxon>
        <taxon>Ureibacillus</taxon>
    </lineage>
</organism>
<dbReference type="InterPro" id="IPR013328">
    <property type="entry name" value="6PGD_dom2"/>
</dbReference>
<keyword evidence="15" id="KW-1185">Reference proteome</keyword>
<dbReference type="GO" id="GO:0008677">
    <property type="term" value="F:2-dehydropantoate 2-reductase activity"/>
    <property type="evidence" value="ECO:0007669"/>
    <property type="project" value="UniProtKB-EC"/>
</dbReference>
<name>A0A0A3J5G3_9BACL</name>
<evidence type="ECO:0000256" key="4">
    <source>
        <dbReference type="ARBA" id="ARBA00013014"/>
    </source>
</evidence>
<evidence type="ECO:0000256" key="5">
    <source>
        <dbReference type="ARBA" id="ARBA00019465"/>
    </source>
</evidence>
<keyword evidence="7 11" id="KW-0521">NADP</keyword>
<evidence type="ECO:0000256" key="3">
    <source>
        <dbReference type="ARBA" id="ARBA00007870"/>
    </source>
</evidence>
<evidence type="ECO:0000256" key="7">
    <source>
        <dbReference type="ARBA" id="ARBA00022857"/>
    </source>
</evidence>
<gene>
    <name evidence="14" type="ORF">CD30_02270</name>
</gene>
<evidence type="ECO:0000256" key="6">
    <source>
        <dbReference type="ARBA" id="ARBA00022655"/>
    </source>
</evidence>
<dbReference type="OrthoDB" id="9800163at2"/>
<dbReference type="UniPathway" id="UPA00028">
    <property type="reaction ID" value="UER00004"/>
</dbReference>
<sequence>MEVVVIGAGAVGMLVASFLNEKFRVTLVVRREEQACKINQNGLTRINIDQTTSKTNPIATTKLQVPEKAVVLVALKYGQLHEVYPFLKEMNNETPILFLQNGLSHYEEALHLPQEHLAFSSCQFGAQKENDTTVVHRGIGTLKLAVERGSKDTFVLFIDINQERFPVEYMKDAEQMLFDKALLNSFINPLTAILNVKNGFLVENASTLQLLEQMYEELKSAFPLEMNQFTFEEVKKLCKKTAQNTSSMLADISNQRITEVDTIVGAIIKKASMKGHQLPILKTLYSLVKALEERSEKM</sequence>
<dbReference type="InterPro" id="IPR008927">
    <property type="entry name" value="6-PGluconate_DH-like_C_sf"/>
</dbReference>
<proteinExistence type="inferred from homology"/>
<evidence type="ECO:0000259" key="12">
    <source>
        <dbReference type="Pfam" id="PF02558"/>
    </source>
</evidence>
<dbReference type="InterPro" id="IPR003710">
    <property type="entry name" value="ApbA"/>
</dbReference>
<dbReference type="EC" id="1.1.1.169" evidence="4 11"/>
<dbReference type="PANTHER" id="PTHR43765">
    <property type="entry name" value="2-DEHYDROPANTOATE 2-REDUCTASE-RELATED"/>
    <property type="match status" value="1"/>
</dbReference>
<comment type="caution">
    <text evidence="14">The sequence shown here is derived from an EMBL/GenBank/DDBJ whole genome shotgun (WGS) entry which is preliminary data.</text>
</comment>
<comment type="catalytic activity">
    <reaction evidence="10 11">
        <text>(R)-pantoate + NADP(+) = 2-dehydropantoate + NADPH + H(+)</text>
        <dbReference type="Rhea" id="RHEA:16233"/>
        <dbReference type="ChEBI" id="CHEBI:11561"/>
        <dbReference type="ChEBI" id="CHEBI:15378"/>
        <dbReference type="ChEBI" id="CHEBI:15980"/>
        <dbReference type="ChEBI" id="CHEBI:57783"/>
        <dbReference type="ChEBI" id="CHEBI:58349"/>
        <dbReference type="EC" id="1.1.1.169"/>
    </reaction>
</comment>
<dbReference type="SUPFAM" id="SSF51735">
    <property type="entry name" value="NAD(P)-binding Rossmann-fold domains"/>
    <property type="match status" value="1"/>
</dbReference>
<reference evidence="14 15" key="1">
    <citation type="submission" date="2014-02" db="EMBL/GenBank/DDBJ databases">
        <title>Draft genome sequence of Lysinibacillus massiliensis CCUG 49529.</title>
        <authorList>
            <person name="Zhang F."/>
            <person name="Wang G."/>
            <person name="Zhang L."/>
        </authorList>
    </citation>
    <scope>NUCLEOTIDE SEQUENCE [LARGE SCALE GENOMIC DNA]</scope>
    <source>
        <strain evidence="14 15">CCUG 49529</strain>
    </source>
</reference>
<protein>
    <recommendedName>
        <fullName evidence="5 11">2-dehydropantoate 2-reductase</fullName>
        <ecNumber evidence="4 11">1.1.1.169</ecNumber>
    </recommendedName>
    <alternativeName>
        <fullName evidence="9 11">Ketopantoate reductase</fullName>
    </alternativeName>
</protein>
<accession>A0A0A3J5G3</accession>
<evidence type="ECO:0000256" key="1">
    <source>
        <dbReference type="ARBA" id="ARBA00002919"/>
    </source>
</evidence>
<dbReference type="Gene3D" id="3.40.50.720">
    <property type="entry name" value="NAD(P)-binding Rossmann-like Domain"/>
    <property type="match status" value="1"/>
</dbReference>
<dbReference type="InterPro" id="IPR013752">
    <property type="entry name" value="KPA_reductase"/>
</dbReference>
<dbReference type="GO" id="GO:0005737">
    <property type="term" value="C:cytoplasm"/>
    <property type="evidence" value="ECO:0007669"/>
    <property type="project" value="TreeGrafter"/>
</dbReference>
<evidence type="ECO:0000256" key="11">
    <source>
        <dbReference type="RuleBase" id="RU362068"/>
    </source>
</evidence>